<dbReference type="PANTHER" id="PTHR24253">
    <property type="entry name" value="TRANSMEMBRANE PROTEASE SERINE"/>
    <property type="match status" value="1"/>
</dbReference>
<dbReference type="Pfam" id="PF00089">
    <property type="entry name" value="Trypsin"/>
    <property type="match status" value="1"/>
</dbReference>
<evidence type="ECO:0000313" key="5">
    <source>
        <dbReference type="Proteomes" id="UP000192578"/>
    </source>
</evidence>
<keyword evidence="2" id="KW-0378">Hydrolase</keyword>
<protein>
    <submittedName>
        <fullName evidence="4">Chymotrypsin-like elastase family member 2A</fullName>
    </submittedName>
</protein>
<accession>A0A9X6RLZ1</accession>
<dbReference type="SMART" id="SM00020">
    <property type="entry name" value="Tryp_SPc"/>
    <property type="match status" value="1"/>
</dbReference>
<dbReference type="SUPFAM" id="SSF50494">
    <property type="entry name" value="Trypsin-like serine proteases"/>
    <property type="match status" value="1"/>
</dbReference>
<keyword evidence="2" id="KW-0720">Serine protease</keyword>
<dbReference type="PROSITE" id="PS00134">
    <property type="entry name" value="TRYPSIN_HIS"/>
    <property type="match status" value="1"/>
</dbReference>
<evidence type="ECO:0000259" key="3">
    <source>
        <dbReference type="PROSITE" id="PS50240"/>
    </source>
</evidence>
<feature type="domain" description="Peptidase S1" evidence="3">
    <location>
        <begin position="86"/>
        <end position="342"/>
    </location>
</feature>
<keyword evidence="2" id="KW-0645">Protease</keyword>
<dbReference type="InterPro" id="IPR043504">
    <property type="entry name" value="Peptidase_S1_PA_chymotrypsin"/>
</dbReference>
<dbReference type="AlphaFoldDB" id="A0A9X6RLZ1"/>
<dbReference type="PROSITE" id="PS50240">
    <property type="entry name" value="TRYPSIN_DOM"/>
    <property type="match status" value="1"/>
</dbReference>
<dbReference type="Proteomes" id="UP000192578">
    <property type="component" value="Unassembled WGS sequence"/>
</dbReference>
<dbReference type="PROSITE" id="PS00135">
    <property type="entry name" value="TRYPSIN_SER"/>
    <property type="match status" value="1"/>
</dbReference>
<name>A0A9X6RLZ1_HYPEX</name>
<organism evidence="4 5">
    <name type="scientific">Hypsibius exemplaris</name>
    <name type="common">Freshwater tardigrade</name>
    <dbReference type="NCBI Taxonomy" id="2072580"/>
    <lineage>
        <taxon>Eukaryota</taxon>
        <taxon>Metazoa</taxon>
        <taxon>Ecdysozoa</taxon>
        <taxon>Tardigrada</taxon>
        <taxon>Eutardigrada</taxon>
        <taxon>Parachela</taxon>
        <taxon>Hypsibioidea</taxon>
        <taxon>Hypsibiidae</taxon>
        <taxon>Hypsibius</taxon>
    </lineage>
</organism>
<dbReference type="GO" id="GO:0004252">
    <property type="term" value="F:serine-type endopeptidase activity"/>
    <property type="evidence" value="ECO:0007669"/>
    <property type="project" value="InterPro"/>
</dbReference>
<dbReference type="InterPro" id="IPR001314">
    <property type="entry name" value="Peptidase_S1A"/>
</dbReference>
<dbReference type="OrthoDB" id="10059102at2759"/>
<reference evidence="5" key="1">
    <citation type="submission" date="2017-01" db="EMBL/GenBank/DDBJ databases">
        <title>Comparative genomics of anhydrobiosis in the tardigrade Hypsibius dujardini.</title>
        <authorList>
            <person name="Yoshida Y."/>
            <person name="Koutsovoulos G."/>
            <person name="Laetsch D."/>
            <person name="Stevens L."/>
            <person name="Kumar S."/>
            <person name="Horikawa D."/>
            <person name="Ishino K."/>
            <person name="Komine S."/>
            <person name="Tomita M."/>
            <person name="Blaxter M."/>
            <person name="Arakawa K."/>
        </authorList>
    </citation>
    <scope>NUCLEOTIDE SEQUENCE [LARGE SCALE GENOMIC DNA]</scope>
    <source>
        <strain evidence="5">Z151</strain>
    </source>
</reference>
<dbReference type="GO" id="GO:0006508">
    <property type="term" value="P:proteolysis"/>
    <property type="evidence" value="ECO:0007669"/>
    <property type="project" value="UniProtKB-KW"/>
</dbReference>
<dbReference type="CDD" id="cd00190">
    <property type="entry name" value="Tryp_SPc"/>
    <property type="match status" value="1"/>
</dbReference>
<dbReference type="EMBL" id="MTYJ01000252">
    <property type="protein sequence ID" value="OWA52116.1"/>
    <property type="molecule type" value="Genomic_DNA"/>
</dbReference>
<dbReference type="InterPro" id="IPR033116">
    <property type="entry name" value="TRYPSIN_SER"/>
</dbReference>
<dbReference type="InterPro" id="IPR018114">
    <property type="entry name" value="TRYPSIN_HIS"/>
</dbReference>
<evidence type="ECO:0000313" key="4">
    <source>
        <dbReference type="EMBL" id="OWA52116.1"/>
    </source>
</evidence>
<keyword evidence="5" id="KW-1185">Reference proteome</keyword>
<dbReference type="InterPro" id="IPR009003">
    <property type="entry name" value="Peptidase_S1_PA"/>
</dbReference>
<gene>
    <name evidence="4" type="ORF">BV898_16578</name>
</gene>
<keyword evidence="1" id="KW-1015">Disulfide bond</keyword>
<dbReference type="Gene3D" id="2.40.10.10">
    <property type="entry name" value="Trypsin-like serine proteases"/>
    <property type="match status" value="1"/>
</dbReference>
<sequence>MPTPAPQKPVNYGSSYNNDDNKGYENNIYAYVVTSTPPVPAPTKCGIAGVGKNTDFFSVDKILEEAQMFNKTIIMRNKDGEVVPTILGGTDAKFNQICWQVRVDATFSDGRPGFFATCGGSIIGSRTILTAAHCVFESDGTPRVPADFAIWIGAMNNGQEIPIGGCEKVFDVAKVTPHEDYVPTNRDKKEDFLPNNDLALLTLAEDIDFVNSKCACRLCLKDKVPNANDQCIASGIGIQMENQEPGKFIPVRLQFAELDVRDSRSQVCRAKNLDPDLSVCAGGDPRATTACQGDSGGPLACLDASGKFYSAGIASSSNCLKKEPSHFTRTQAFLPWIRKNVYQTDTLSFV</sequence>
<evidence type="ECO:0000256" key="1">
    <source>
        <dbReference type="ARBA" id="ARBA00023157"/>
    </source>
</evidence>
<proteinExistence type="predicted"/>
<evidence type="ECO:0000256" key="2">
    <source>
        <dbReference type="RuleBase" id="RU363034"/>
    </source>
</evidence>
<dbReference type="PANTHER" id="PTHR24253:SF153">
    <property type="entry name" value="SERINE PROTEASE HEPSIN"/>
    <property type="match status" value="1"/>
</dbReference>
<comment type="caution">
    <text evidence="4">The sequence shown here is derived from an EMBL/GenBank/DDBJ whole genome shotgun (WGS) entry which is preliminary data.</text>
</comment>
<dbReference type="PRINTS" id="PR00722">
    <property type="entry name" value="CHYMOTRYPSIN"/>
</dbReference>
<dbReference type="InterPro" id="IPR001254">
    <property type="entry name" value="Trypsin_dom"/>
</dbReference>